<dbReference type="GO" id="GO:0030288">
    <property type="term" value="C:outer membrane-bounded periplasmic space"/>
    <property type="evidence" value="ECO:0007669"/>
    <property type="project" value="TreeGrafter"/>
</dbReference>
<dbReference type="GO" id="GO:0043190">
    <property type="term" value="C:ATP-binding cassette (ABC) transporter complex"/>
    <property type="evidence" value="ECO:0007669"/>
    <property type="project" value="InterPro"/>
</dbReference>
<dbReference type="SUPFAM" id="SSF53850">
    <property type="entry name" value="Periplasmic binding protein-like II"/>
    <property type="match status" value="1"/>
</dbReference>
<dbReference type="PANTHER" id="PTHR30290:SF64">
    <property type="entry name" value="ABC TRANSPORTER PERIPLASMIC BINDING PROTEIN"/>
    <property type="match status" value="1"/>
</dbReference>
<proteinExistence type="inferred from homology"/>
<feature type="signal peptide" evidence="4">
    <location>
        <begin position="1"/>
        <end position="27"/>
    </location>
</feature>
<dbReference type="EMBL" id="NPEV01000059">
    <property type="protein sequence ID" value="RAI25007.1"/>
    <property type="molecule type" value="Genomic_DNA"/>
</dbReference>
<sequence length="521" mass="57551">MRLFIRRDINAVVIAALAALAAPPVHADNVGDRLVIADASSDRGMPAPYVHHKNGPGYIYTSYVFDTLIDHGANGDLTPGLAESWTLSDDGLVADLTLNDKARWHDGTPVTAEDVAFTFAYMTDHPYVLTSVAMVDTVEAISKDHARITLKRPYAGLQSGPLLSLPILPKHIYQDQPAPERFVDRKAATGSGPYKLVSYDKAQGRYLFERNDGYYRGTPKFRQVAIVKMAPDAALQAMAAGEVDVIGSLPWTKVEAAKKAGLNVLSARSNHPVRLVFNHQGMFREKDLRHALAFAIDRQALIDVVYQDGAVVAETGYFQMGSPWRRETADPDYAHDADKAAALFRQNGWERGDDGRWHRDGSPVVLRLIADKSFNNLATALADQLEAFGISVDLRILERAAQQEHVRTGDFDLALFTASTMGDPNGVARRVTSPMFWRGDRFQDSEAMKAAIRAQAGALDHAERLDQLHRFQALYAEELPAYMLVNPIWTTVHSDKVTPRYLGDGVAFGIPSALHKSMFLR</sequence>
<comment type="subcellular location">
    <subcellularLocation>
        <location evidence="1">Periplasm</location>
    </subcellularLocation>
</comment>
<evidence type="ECO:0000256" key="1">
    <source>
        <dbReference type="ARBA" id="ARBA00004418"/>
    </source>
</evidence>
<keyword evidence="3 4" id="KW-0732">Signal</keyword>
<dbReference type="PIRSF" id="PIRSF002741">
    <property type="entry name" value="MppA"/>
    <property type="match status" value="1"/>
</dbReference>
<evidence type="ECO:0000256" key="3">
    <source>
        <dbReference type="ARBA" id="ARBA00022729"/>
    </source>
</evidence>
<dbReference type="GO" id="GO:0015833">
    <property type="term" value="P:peptide transport"/>
    <property type="evidence" value="ECO:0007669"/>
    <property type="project" value="TreeGrafter"/>
</dbReference>
<dbReference type="OrthoDB" id="9803988at2"/>
<feature type="chain" id="PRO_5016405542" description="Solute-binding protein family 5 domain-containing protein" evidence="4">
    <location>
        <begin position="28"/>
        <end position="521"/>
    </location>
</feature>
<dbReference type="Pfam" id="PF00496">
    <property type="entry name" value="SBP_bac_5"/>
    <property type="match status" value="1"/>
</dbReference>
<gene>
    <name evidence="6" type="ORF">CH339_20175</name>
</gene>
<keyword evidence="7" id="KW-1185">Reference proteome</keyword>
<evidence type="ECO:0000313" key="6">
    <source>
        <dbReference type="EMBL" id="RAI25007.1"/>
    </source>
</evidence>
<dbReference type="InterPro" id="IPR030678">
    <property type="entry name" value="Peptide/Ni-bd"/>
</dbReference>
<dbReference type="InterPro" id="IPR000914">
    <property type="entry name" value="SBP_5_dom"/>
</dbReference>
<comment type="caution">
    <text evidence="6">The sequence shown here is derived from an EMBL/GenBank/DDBJ whole genome shotgun (WGS) entry which is preliminary data.</text>
</comment>
<reference evidence="6 7" key="1">
    <citation type="submission" date="2017-07" db="EMBL/GenBank/DDBJ databases">
        <title>Draft Genome Sequences of Select Purple Nonsulfur Bacteria.</title>
        <authorList>
            <person name="Lasarre B."/>
            <person name="Mckinlay J.B."/>
        </authorList>
    </citation>
    <scope>NUCLEOTIDE SEQUENCE [LARGE SCALE GENOMIC DNA]</scope>
    <source>
        <strain evidence="6 7">DSM 11290</strain>
    </source>
</reference>
<evidence type="ECO:0000313" key="7">
    <source>
        <dbReference type="Proteomes" id="UP000249299"/>
    </source>
</evidence>
<organism evidence="6 7">
    <name type="scientific">Rhodobium orientis</name>
    <dbReference type="NCBI Taxonomy" id="34017"/>
    <lineage>
        <taxon>Bacteria</taxon>
        <taxon>Pseudomonadati</taxon>
        <taxon>Pseudomonadota</taxon>
        <taxon>Alphaproteobacteria</taxon>
        <taxon>Hyphomicrobiales</taxon>
        <taxon>Rhodobiaceae</taxon>
        <taxon>Rhodobium</taxon>
    </lineage>
</organism>
<dbReference type="PANTHER" id="PTHR30290">
    <property type="entry name" value="PERIPLASMIC BINDING COMPONENT OF ABC TRANSPORTER"/>
    <property type="match status" value="1"/>
</dbReference>
<dbReference type="Gene3D" id="3.10.105.10">
    <property type="entry name" value="Dipeptide-binding Protein, Domain 3"/>
    <property type="match status" value="1"/>
</dbReference>
<dbReference type="GO" id="GO:1904680">
    <property type="term" value="F:peptide transmembrane transporter activity"/>
    <property type="evidence" value="ECO:0007669"/>
    <property type="project" value="TreeGrafter"/>
</dbReference>
<evidence type="ECO:0000256" key="2">
    <source>
        <dbReference type="ARBA" id="ARBA00005695"/>
    </source>
</evidence>
<comment type="similarity">
    <text evidence="2">Belongs to the bacterial solute-binding protein 5 family.</text>
</comment>
<dbReference type="Proteomes" id="UP000249299">
    <property type="component" value="Unassembled WGS sequence"/>
</dbReference>
<dbReference type="GO" id="GO:0042884">
    <property type="term" value="P:microcin transport"/>
    <property type="evidence" value="ECO:0007669"/>
    <property type="project" value="TreeGrafter"/>
</dbReference>
<accession>A0A327JF22</accession>
<name>A0A327JF22_9HYPH</name>
<evidence type="ECO:0000259" key="5">
    <source>
        <dbReference type="Pfam" id="PF00496"/>
    </source>
</evidence>
<dbReference type="Gene3D" id="3.40.190.10">
    <property type="entry name" value="Periplasmic binding protein-like II"/>
    <property type="match status" value="1"/>
</dbReference>
<dbReference type="InterPro" id="IPR039424">
    <property type="entry name" value="SBP_5"/>
</dbReference>
<feature type="domain" description="Solute-binding protein family 5" evidence="5">
    <location>
        <begin position="77"/>
        <end position="420"/>
    </location>
</feature>
<evidence type="ECO:0000256" key="4">
    <source>
        <dbReference type="SAM" id="SignalP"/>
    </source>
</evidence>
<dbReference type="AlphaFoldDB" id="A0A327JF22"/>
<protein>
    <recommendedName>
        <fullName evidence="5">Solute-binding protein family 5 domain-containing protein</fullName>
    </recommendedName>
</protein>